<name>A0A8J3QC97_9ACTN</name>
<comment type="caution">
    <text evidence="2">The sequence shown here is derived from an EMBL/GenBank/DDBJ whole genome shotgun (WGS) entry which is preliminary data.</text>
</comment>
<dbReference type="GO" id="GO:0005737">
    <property type="term" value="C:cytoplasm"/>
    <property type="evidence" value="ECO:0007669"/>
    <property type="project" value="TreeGrafter"/>
</dbReference>
<dbReference type="PROSITE" id="PS51186">
    <property type="entry name" value="GNAT"/>
    <property type="match status" value="1"/>
</dbReference>
<gene>
    <name evidence="2" type="ORF">Rhe02_51390</name>
</gene>
<dbReference type="Proteomes" id="UP000612899">
    <property type="component" value="Unassembled WGS sequence"/>
</dbReference>
<dbReference type="PANTHER" id="PTHR43441">
    <property type="entry name" value="RIBOSOMAL-PROTEIN-SERINE ACETYLTRANSFERASE"/>
    <property type="match status" value="1"/>
</dbReference>
<feature type="domain" description="N-acetyltransferase" evidence="1">
    <location>
        <begin position="17"/>
        <end position="183"/>
    </location>
</feature>
<reference evidence="2" key="1">
    <citation type="submission" date="2021-01" db="EMBL/GenBank/DDBJ databases">
        <title>Whole genome shotgun sequence of Rhizocola hellebori NBRC 109834.</title>
        <authorList>
            <person name="Komaki H."/>
            <person name="Tamura T."/>
        </authorList>
    </citation>
    <scope>NUCLEOTIDE SEQUENCE</scope>
    <source>
        <strain evidence="2">NBRC 109834</strain>
    </source>
</reference>
<organism evidence="2 3">
    <name type="scientific">Rhizocola hellebori</name>
    <dbReference type="NCBI Taxonomy" id="1392758"/>
    <lineage>
        <taxon>Bacteria</taxon>
        <taxon>Bacillati</taxon>
        <taxon>Actinomycetota</taxon>
        <taxon>Actinomycetes</taxon>
        <taxon>Micromonosporales</taxon>
        <taxon>Micromonosporaceae</taxon>
        <taxon>Rhizocola</taxon>
    </lineage>
</organism>
<dbReference type="InterPro" id="IPR016181">
    <property type="entry name" value="Acyl_CoA_acyltransferase"/>
</dbReference>
<protein>
    <submittedName>
        <fullName evidence="2">Acetyltransferase</fullName>
    </submittedName>
</protein>
<evidence type="ECO:0000313" key="3">
    <source>
        <dbReference type="Proteomes" id="UP000612899"/>
    </source>
</evidence>
<dbReference type="PANTHER" id="PTHR43441:SF10">
    <property type="entry name" value="ACETYLTRANSFERASE"/>
    <property type="match status" value="1"/>
</dbReference>
<sequence>MTPQPTLSATTDRGEKIILRPAEERDIDAIFQSCSDSETLRWTTLPLDYSRDRAEGFVSEYAPGWWERGDGASWVIADSDDTYAGQLDLRVDPRDRQLADVGFITAPHARGKGYMTAAVRAAVAFGFDELKLERIEWRAHVGNEASRRVAEKVGFRFEGILRNGCPQRGERHDGWISAILKGELAWTR</sequence>
<dbReference type="Gene3D" id="3.40.630.30">
    <property type="match status" value="1"/>
</dbReference>
<dbReference type="AlphaFoldDB" id="A0A8J3QC97"/>
<dbReference type="EMBL" id="BONY01000033">
    <property type="protein sequence ID" value="GIH07072.1"/>
    <property type="molecule type" value="Genomic_DNA"/>
</dbReference>
<dbReference type="InterPro" id="IPR000182">
    <property type="entry name" value="GNAT_dom"/>
</dbReference>
<dbReference type="GO" id="GO:1990189">
    <property type="term" value="F:protein N-terminal-serine acetyltransferase activity"/>
    <property type="evidence" value="ECO:0007669"/>
    <property type="project" value="TreeGrafter"/>
</dbReference>
<keyword evidence="3" id="KW-1185">Reference proteome</keyword>
<accession>A0A8J3QC97</accession>
<dbReference type="InterPro" id="IPR051908">
    <property type="entry name" value="Ribosomal_N-acetyltransferase"/>
</dbReference>
<dbReference type="RefSeq" id="WP_203910876.1">
    <property type="nucleotide sequence ID" value="NZ_BONY01000033.1"/>
</dbReference>
<dbReference type="GO" id="GO:0008999">
    <property type="term" value="F:protein-N-terminal-alanine acetyltransferase activity"/>
    <property type="evidence" value="ECO:0007669"/>
    <property type="project" value="TreeGrafter"/>
</dbReference>
<proteinExistence type="predicted"/>
<dbReference type="SUPFAM" id="SSF55729">
    <property type="entry name" value="Acyl-CoA N-acyltransferases (Nat)"/>
    <property type="match status" value="1"/>
</dbReference>
<evidence type="ECO:0000259" key="1">
    <source>
        <dbReference type="PROSITE" id="PS51186"/>
    </source>
</evidence>
<dbReference type="Pfam" id="PF13302">
    <property type="entry name" value="Acetyltransf_3"/>
    <property type="match status" value="1"/>
</dbReference>
<evidence type="ECO:0000313" key="2">
    <source>
        <dbReference type="EMBL" id="GIH07072.1"/>
    </source>
</evidence>